<evidence type="ECO:0000256" key="5">
    <source>
        <dbReference type="SAM" id="MobiDB-lite"/>
    </source>
</evidence>
<dbReference type="EMBL" id="PGEZ01000002">
    <property type="protein sequence ID" value="PJJ53844.1"/>
    <property type="molecule type" value="Genomic_DNA"/>
</dbReference>
<dbReference type="AlphaFoldDB" id="A0A0B2BAZ5"/>
<dbReference type="GO" id="GO:0016987">
    <property type="term" value="F:sigma factor activity"/>
    <property type="evidence" value="ECO:0007669"/>
    <property type="project" value="UniProtKB-KW"/>
</dbReference>
<dbReference type="InterPro" id="IPR007627">
    <property type="entry name" value="RNA_pol_sigma70_r2"/>
</dbReference>
<gene>
    <name evidence="7" type="ORF">CLV56_3344</name>
</gene>
<dbReference type="InterPro" id="IPR007630">
    <property type="entry name" value="RNA_pol_sigma70_r4"/>
</dbReference>
<dbReference type="PROSITE" id="PS00715">
    <property type="entry name" value="SIGMA70_1"/>
    <property type="match status" value="1"/>
</dbReference>
<dbReference type="SUPFAM" id="SSF88946">
    <property type="entry name" value="Sigma2 domain of RNA polymerase sigma factors"/>
    <property type="match status" value="1"/>
</dbReference>
<evidence type="ECO:0000256" key="3">
    <source>
        <dbReference type="ARBA" id="ARBA00023125"/>
    </source>
</evidence>
<dbReference type="PRINTS" id="PR00046">
    <property type="entry name" value="SIGMA70FCT"/>
</dbReference>
<evidence type="ECO:0000256" key="4">
    <source>
        <dbReference type="ARBA" id="ARBA00023163"/>
    </source>
</evidence>
<dbReference type="GO" id="GO:0003677">
    <property type="term" value="F:DNA binding"/>
    <property type="evidence" value="ECO:0007669"/>
    <property type="project" value="UniProtKB-KW"/>
</dbReference>
<evidence type="ECO:0000256" key="1">
    <source>
        <dbReference type="ARBA" id="ARBA00023015"/>
    </source>
</evidence>
<dbReference type="PANTHER" id="PTHR30603">
    <property type="entry name" value="RNA POLYMERASE SIGMA FACTOR RPO"/>
    <property type="match status" value="1"/>
</dbReference>
<dbReference type="Gene3D" id="1.10.10.10">
    <property type="entry name" value="Winged helix-like DNA-binding domain superfamily/Winged helix DNA-binding domain"/>
    <property type="match status" value="1"/>
</dbReference>
<dbReference type="Pfam" id="PF04542">
    <property type="entry name" value="Sigma70_r2"/>
    <property type="match status" value="1"/>
</dbReference>
<comment type="caution">
    <text evidence="7">The sequence shown here is derived from an EMBL/GenBank/DDBJ whole genome shotgun (WGS) entry which is preliminary data.</text>
</comment>
<feature type="domain" description="RNA polymerase sigma-70" evidence="6">
    <location>
        <begin position="88"/>
        <end position="101"/>
    </location>
</feature>
<evidence type="ECO:0000313" key="7">
    <source>
        <dbReference type="EMBL" id="PJJ53844.1"/>
    </source>
</evidence>
<sequence length="286" mass="30722">MPPVTAPAAPASDHAASDHAASDHAACDHAACDHAVSHHAAVPAEHAGRHTTRPDVGIPTREQLVLDHLRYVAALARPYDGLGVPHEDLVQEGVIGLLEAVDRFDPERGTRFTAYARPWVRSRIARAVSRRRMVRLPPRAERELVEVRAVAAELARAGLARSGEPDVGALAARVGTPPERIAWLLAVAGPTLSLDEQLVDHPAVPGPGDDDAILLVTVLEDAMAGLPSVQRDVLERRFGLDGLGSWSLSEIADQTGRDHGAVRRDERRGLVALRRHPALRAFSAAR</sequence>
<evidence type="ECO:0000256" key="2">
    <source>
        <dbReference type="ARBA" id="ARBA00023082"/>
    </source>
</evidence>
<evidence type="ECO:0000313" key="8">
    <source>
        <dbReference type="Proteomes" id="UP000230842"/>
    </source>
</evidence>
<keyword evidence="2" id="KW-0731">Sigma factor</keyword>
<keyword evidence="4" id="KW-0804">Transcription</keyword>
<keyword evidence="1" id="KW-0805">Transcription regulation</keyword>
<dbReference type="InterPro" id="IPR013325">
    <property type="entry name" value="RNA_pol_sigma_r2"/>
</dbReference>
<protein>
    <submittedName>
        <fullName evidence="7">RNA polymerase primary sigma factor</fullName>
    </submittedName>
</protein>
<keyword evidence="3" id="KW-0238">DNA-binding</keyword>
<dbReference type="RefSeq" id="WP_039359428.1">
    <property type="nucleotide sequence ID" value="NZ_PGEZ01000002.1"/>
</dbReference>
<dbReference type="Pfam" id="PF04545">
    <property type="entry name" value="Sigma70_r4"/>
    <property type="match status" value="1"/>
</dbReference>
<dbReference type="Gene3D" id="1.20.120.1810">
    <property type="match status" value="1"/>
</dbReference>
<dbReference type="OrthoDB" id="3745243at2"/>
<dbReference type="InterPro" id="IPR000943">
    <property type="entry name" value="RNA_pol_sigma70"/>
</dbReference>
<name>A0A0B2BAZ5_9ACTN</name>
<reference evidence="7 8" key="1">
    <citation type="submission" date="2017-11" db="EMBL/GenBank/DDBJ databases">
        <title>Genomic Encyclopedia of Archaeal and Bacterial Type Strains, Phase II (KMG-II): From Individual Species to Whole Genera.</title>
        <authorList>
            <person name="Goeker M."/>
        </authorList>
    </citation>
    <scope>NUCLEOTIDE SEQUENCE [LARGE SCALE GENOMIC DNA]</scope>
    <source>
        <strain evidence="7 8">DSM 27763</strain>
    </source>
</reference>
<feature type="compositionally biased region" description="Low complexity" evidence="5">
    <location>
        <begin position="1"/>
        <end position="14"/>
    </location>
</feature>
<dbReference type="GO" id="GO:0006352">
    <property type="term" value="P:DNA-templated transcription initiation"/>
    <property type="evidence" value="ECO:0007669"/>
    <property type="project" value="InterPro"/>
</dbReference>
<dbReference type="Proteomes" id="UP000230842">
    <property type="component" value="Unassembled WGS sequence"/>
</dbReference>
<dbReference type="InterPro" id="IPR036388">
    <property type="entry name" value="WH-like_DNA-bd_sf"/>
</dbReference>
<dbReference type="NCBIfam" id="TIGR02937">
    <property type="entry name" value="sigma70-ECF"/>
    <property type="match status" value="1"/>
</dbReference>
<dbReference type="SUPFAM" id="SSF88659">
    <property type="entry name" value="Sigma3 and sigma4 domains of RNA polymerase sigma factors"/>
    <property type="match status" value="1"/>
</dbReference>
<proteinExistence type="predicted"/>
<feature type="region of interest" description="Disordered" evidence="5">
    <location>
        <begin position="1"/>
        <end position="22"/>
    </location>
</feature>
<accession>A0A0B2BAZ5</accession>
<dbReference type="InterPro" id="IPR014284">
    <property type="entry name" value="RNA_pol_sigma-70_dom"/>
</dbReference>
<keyword evidence="8" id="KW-1185">Reference proteome</keyword>
<organism evidence="7 8">
    <name type="scientific">Mumia flava</name>
    <dbReference type="NCBI Taxonomy" id="1348852"/>
    <lineage>
        <taxon>Bacteria</taxon>
        <taxon>Bacillati</taxon>
        <taxon>Actinomycetota</taxon>
        <taxon>Actinomycetes</taxon>
        <taxon>Propionibacteriales</taxon>
        <taxon>Nocardioidaceae</taxon>
        <taxon>Mumia</taxon>
    </lineage>
</organism>
<dbReference type="PANTHER" id="PTHR30603:SF4">
    <property type="entry name" value="RNA POLYMERASE SIGMA FACTOR SIGE, CHLOROPLASTIC_MITOCHONDRIAL"/>
    <property type="match status" value="1"/>
</dbReference>
<dbReference type="InterPro" id="IPR013324">
    <property type="entry name" value="RNA_pol_sigma_r3/r4-like"/>
</dbReference>
<evidence type="ECO:0000259" key="6">
    <source>
        <dbReference type="PROSITE" id="PS00715"/>
    </source>
</evidence>
<dbReference type="InterPro" id="IPR050239">
    <property type="entry name" value="Sigma-70_RNA_pol_init_factors"/>
</dbReference>